<comment type="caution">
    <text evidence="1">The sequence shown here is derived from an EMBL/GenBank/DDBJ whole genome shotgun (WGS) entry which is preliminary data.</text>
</comment>
<gene>
    <name evidence="1" type="ORF">JOC54_000661</name>
</gene>
<name>A0ABS2SPJ4_9BACI</name>
<keyword evidence="1" id="KW-0418">Kinase</keyword>
<evidence type="ECO:0000313" key="1">
    <source>
        <dbReference type="EMBL" id="MBM7837430.1"/>
    </source>
</evidence>
<organism evidence="1 2">
    <name type="scientific">Shouchella xiaoxiensis</name>
    <dbReference type="NCBI Taxonomy" id="766895"/>
    <lineage>
        <taxon>Bacteria</taxon>
        <taxon>Bacillati</taxon>
        <taxon>Bacillota</taxon>
        <taxon>Bacilli</taxon>
        <taxon>Bacillales</taxon>
        <taxon>Bacillaceae</taxon>
        <taxon>Shouchella</taxon>
    </lineage>
</organism>
<keyword evidence="2" id="KW-1185">Reference proteome</keyword>
<proteinExistence type="predicted"/>
<dbReference type="Proteomes" id="UP001179280">
    <property type="component" value="Unassembled WGS sequence"/>
</dbReference>
<evidence type="ECO:0000313" key="2">
    <source>
        <dbReference type="Proteomes" id="UP001179280"/>
    </source>
</evidence>
<dbReference type="EMBL" id="JAFBCV010000001">
    <property type="protein sequence ID" value="MBM7837430.1"/>
    <property type="molecule type" value="Genomic_DNA"/>
</dbReference>
<protein>
    <submittedName>
        <fullName evidence="1">Glycerol kinase</fullName>
    </submittedName>
</protein>
<keyword evidence="1" id="KW-0808">Transferase</keyword>
<reference evidence="1" key="1">
    <citation type="submission" date="2021-01" db="EMBL/GenBank/DDBJ databases">
        <title>Genomic Encyclopedia of Type Strains, Phase IV (KMG-IV): sequencing the most valuable type-strain genomes for metagenomic binning, comparative biology and taxonomic classification.</title>
        <authorList>
            <person name="Goeker M."/>
        </authorList>
    </citation>
    <scope>NUCLEOTIDE SEQUENCE</scope>
    <source>
        <strain evidence="1">DSM 21943</strain>
    </source>
</reference>
<accession>A0ABS2SPJ4</accession>
<sequence>MGYHVIGENKSITEIVGDQIAVFFGQACFDQGMSKNTCGTGWQGRKPSLLI</sequence>
<dbReference type="GO" id="GO:0016301">
    <property type="term" value="F:kinase activity"/>
    <property type="evidence" value="ECO:0007669"/>
    <property type="project" value="UniProtKB-KW"/>
</dbReference>